<name>A0AAV4S544_CAEEX</name>
<accession>A0AAV4S544</accession>
<dbReference type="SUPFAM" id="SSF51197">
    <property type="entry name" value="Clavaminate synthase-like"/>
    <property type="match status" value="1"/>
</dbReference>
<dbReference type="EMBL" id="BPLR01008982">
    <property type="protein sequence ID" value="GIY28765.1"/>
    <property type="molecule type" value="Genomic_DNA"/>
</dbReference>
<comment type="caution">
    <text evidence="1">The sequence shown here is derived from an EMBL/GenBank/DDBJ whole genome shotgun (WGS) entry which is preliminary data.</text>
</comment>
<keyword evidence="2" id="KW-1185">Reference proteome</keyword>
<sequence>MGKPGYGAHMHIDHVDHPSWQAQIRGSKLWTLEPVPECYNECRTLETVVKAGRSHCPGYKPLVSQDLDNRR</sequence>
<evidence type="ECO:0000313" key="1">
    <source>
        <dbReference type="EMBL" id="GIY28765.1"/>
    </source>
</evidence>
<dbReference type="Gene3D" id="2.60.120.650">
    <property type="entry name" value="Cupin"/>
    <property type="match status" value="1"/>
</dbReference>
<reference evidence="1 2" key="1">
    <citation type="submission" date="2021-06" db="EMBL/GenBank/DDBJ databases">
        <title>Caerostris extrusa draft genome.</title>
        <authorList>
            <person name="Kono N."/>
            <person name="Arakawa K."/>
        </authorList>
    </citation>
    <scope>NUCLEOTIDE SEQUENCE [LARGE SCALE GENOMIC DNA]</scope>
</reference>
<organism evidence="1 2">
    <name type="scientific">Caerostris extrusa</name>
    <name type="common">Bark spider</name>
    <name type="synonym">Caerostris bankana</name>
    <dbReference type="NCBI Taxonomy" id="172846"/>
    <lineage>
        <taxon>Eukaryota</taxon>
        <taxon>Metazoa</taxon>
        <taxon>Ecdysozoa</taxon>
        <taxon>Arthropoda</taxon>
        <taxon>Chelicerata</taxon>
        <taxon>Arachnida</taxon>
        <taxon>Araneae</taxon>
        <taxon>Araneomorphae</taxon>
        <taxon>Entelegynae</taxon>
        <taxon>Araneoidea</taxon>
        <taxon>Araneidae</taxon>
        <taxon>Caerostris</taxon>
    </lineage>
</organism>
<dbReference type="AlphaFoldDB" id="A0AAV4S544"/>
<proteinExistence type="predicted"/>
<dbReference type="Proteomes" id="UP001054945">
    <property type="component" value="Unassembled WGS sequence"/>
</dbReference>
<protein>
    <submittedName>
        <fullName evidence="1">Uncharacterized protein</fullName>
    </submittedName>
</protein>
<gene>
    <name evidence="1" type="primary">8024873</name>
    <name evidence="1" type="ORF">CEXT_284871</name>
</gene>
<evidence type="ECO:0000313" key="2">
    <source>
        <dbReference type="Proteomes" id="UP001054945"/>
    </source>
</evidence>